<proteinExistence type="predicted"/>
<evidence type="ECO:0000256" key="11">
    <source>
        <dbReference type="SAM" id="Coils"/>
    </source>
</evidence>
<dbReference type="InterPro" id="IPR001766">
    <property type="entry name" value="Fork_head_dom"/>
</dbReference>
<dbReference type="Proteomes" id="UP001642540">
    <property type="component" value="Unassembled WGS sequence"/>
</dbReference>
<feature type="DNA-binding region" description="Fork-head" evidence="10">
    <location>
        <begin position="591"/>
        <end position="664"/>
    </location>
</feature>
<keyword evidence="5" id="KW-0862">Zinc</keyword>
<dbReference type="InterPro" id="IPR032354">
    <property type="entry name" value="FOXP-CC"/>
</dbReference>
<evidence type="ECO:0000313" key="14">
    <source>
        <dbReference type="EMBL" id="CAL8078311.1"/>
    </source>
</evidence>
<dbReference type="SUPFAM" id="SSF46785">
    <property type="entry name" value="Winged helix' DNA-binding domain"/>
    <property type="match status" value="1"/>
</dbReference>
<dbReference type="Pfam" id="PF00250">
    <property type="entry name" value="Forkhead"/>
    <property type="match status" value="1"/>
</dbReference>
<feature type="region of interest" description="Disordered" evidence="12">
    <location>
        <begin position="443"/>
        <end position="514"/>
    </location>
</feature>
<keyword evidence="4" id="KW-0863">Zinc-finger</keyword>
<feature type="compositionally biased region" description="Polar residues" evidence="12">
    <location>
        <begin position="33"/>
        <end position="48"/>
    </location>
</feature>
<evidence type="ECO:0000256" key="8">
    <source>
        <dbReference type="ARBA" id="ARBA00023163"/>
    </source>
</evidence>
<gene>
    <name evidence="14" type="ORF">ODALV1_LOCUS4060</name>
</gene>
<feature type="coiled-coil region" evidence="11">
    <location>
        <begin position="194"/>
        <end position="258"/>
    </location>
</feature>
<evidence type="ECO:0000256" key="2">
    <source>
        <dbReference type="ARBA" id="ARBA00022491"/>
    </source>
</evidence>
<feature type="region of interest" description="Disordered" evidence="12">
    <location>
        <begin position="275"/>
        <end position="299"/>
    </location>
</feature>
<feature type="compositionally biased region" description="Polar residues" evidence="12">
    <location>
        <begin position="131"/>
        <end position="153"/>
    </location>
</feature>
<dbReference type="InterPro" id="IPR036388">
    <property type="entry name" value="WH-like_DNA-bd_sf"/>
</dbReference>
<feature type="compositionally biased region" description="Basic and acidic residues" evidence="12">
    <location>
        <begin position="795"/>
        <end position="811"/>
    </location>
</feature>
<keyword evidence="6" id="KW-0805">Transcription regulation</keyword>
<dbReference type="InterPro" id="IPR030456">
    <property type="entry name" value="TF_fork_head_CS_2"/>
</dbReference>
<evidence type="ECO:0000256" key="12">
    <source>
        <dbReference type="SAM" id="MobiDB-lite"/>
    </source>
</evidence>
<dbReference type="EMBL" id="CAXLJM020000013">
    <property type="protein sequence ID" value="CAL8078311.1"/>
    <property type="molecule type" value="Genomic_DNA"/>
</dbReference>
<keyword evidence="11" id="KW-0175">Coiled coil</keyword>
<dbReference type="InterPro" id="IPR050998">
    <property type="entry name" value="FOXP"/>
</dbReference>
<evidence type="ECO:0000256" key="4">
    <source>
        <dbReference type="ARBA" id="ARBA00022771"/>
    </source>
</evidence>
<comment type="caution">
    <text evidence="14">The sequence shown here is derived from an EMBL/GenBank/DDBJ whole genome shotgun (WGS) entry which is preliminary data.</text>
</comment>
<dbReference type="Gene3D" id="1.20.5.340">
    <property type="match status" value="1"/>
</dbReference>
<feature type="region of interest" description="Disordered" evidence="12">
    <location>
        <begin position="722"/>
        <end position="757"/>
    </location>
</feature>
<dbReference type="SMART" id="SM00339">
    <property type="entry name" value="FH"/>
    <property type="match status" value="1"/>
</dbReference>
<protein>
    <recommendedName>
        <fullName evidence="13">Fork-head domain-containing protein</fullName>
    </recommendedName>
</protein>
<dbReference type="PANTHER" id="PTHR45796">
    <property type="entry name" value="FORKHEAD BOX P, ISOFORM C"/>
    <property type="match status" value="1"/>
</dbReference>
<evidence type="ECO:0000256" key="9">
    <source>
        <dbReference type="ARBA" id="ARBA00023242"/>
    </source>
</evidence>
<evidence type="ECO:0000313" key="15">
    <source>
        <dbReference type="Proteomes" id="UP001642540"/>
    </source>
</evidence>
<dbReference type="PROSITE" id="PS00658">
    <property type="entry name" value="FORK_HEAD_2"/>
    <property type="match status" value="1"/>
</dbReference>
<feature type="compositionally biased region" description="Polar residues" evidence="12">
    <location>
        <begin position="817"/>
        <end position="833"/>
    </location>
</feature>
<keyword evidence="8" id="KW-0804">Transcription</keyword>
<accession>A0ABP1PYW2</accession>
<dbReference type="PROSITE" id="PS50039">
    <property type="entry name" value="FORK_HEAD_3"/>
    <property type="match status" value="1"/>
</dbReference>
<dbReference type="InterPro" id="IPR047412">
    <property type="entry name" value="FH_FOXP1_P2"/>
</dbReference>
<evidence type="ECO:0000256" key="3">
    <source>
        <dbReference type="ARBA" id="ARBA00022723"/>
    </source>
</evidence>
<keyword evidence="15" id="KW-1185">Reference proteome</keyword>
<organism evidence="14 15">
    <name type="scientific">Orchesella dallaii</name>
    <dbReference type="NCBI Taxonomy" id="48710"/>
    <lineage>
        <taxon>Eukaryota</taxon>
        <taxon>Metazoa</taxon>
        <taxon>Ecdysozoa</taxon>
        <taxon>Arthropoda</taxon>
        <taxon>Hexapoda</taxon>
        <taxon>Collembola</taxon>
        <taxon>Entomobryomorpha</taxon>
        <taxon>Entomobryoidea</taxon>
        <taxon>Orchesellidae</taxon>
        <taxon>Orchesellinae</taxon>
        <taxon>Orchesella</taxon>
    </lineage>
</organism>
<evidence type="ECO:0000256" key="7">
    <source>
        <dbReference type="ARBA" id="ARBA00023125"/>
    </source>
</evidence>
<dbReference type="Pfam" id="PF16159">
    <property type="entry name" value="FOXP-CC"/>
    <property type="match status" value="1"/>
</dbReference>
<evidence type="ECO:0000256" key="6">
    <source>
        <dbReference type="ARBA" id="ARBA00023015"/>
    </source>
</evidence>
<evidence type="ECO:0000256" key="1">
    <source>
        <dbReference type="ARBA" id="ARBA00004123"/>
    </source>
</evidence>
<feature type="region of interest" description="Disordered" evidence="12">
    <location>
        <begin position="782"/>
        <end position="833"/>
    </location>
</feature>
<keyword evidence="2" id="KW-0678">Repressor</keyword>
<evidence type="ECO:0000256" key="10">
    <source>
        <dbReference type="PROSITE-ProRule" id="PRU00089"/>
    </source>
</evidence>
<feature type="region of interest" description="Disordered" evidence="12">
    <location>
        <begin position="1"/>
        <end position="60"/>
    </location>
</feature>
<feature type="compositionally biased region" description="Low complexity" evidence="12">
    <location>
        <begin position="92"/>
        <end position="118"/>
    </location>
</feature>
<dbReference type="Gene3D" id="1.10.10.10">
    <property type="entry name" value="Winged helix-like DNA-binding domain superfamily/Winged helix DNA-binding domain"/>
    <property type="match status" value="1"/>
</dbReference>
<evidence type="ECO:0000256" key="5">
    <source>
        <dbReference type="ARBA" id="ARBA00022833"/>
    </source>
</evidence>
<dbReference type="CDD" id="cd20065">
    <property type="entry name" value="FH_FOXP2"/>
    <property type="match status" value="1"/>
</dbReference>
<keyword evidence="7 10" id="KW-0238">DNA-binding</keyword>
<feature type="compositionally biased region" description="Basic and acidic residues" evidence="12">
    <location>
        <begin position="281"/>
        <end position="299"/>
    </location>
</feature>
<dbReference type="InterPro" id="IPR036390">
    <property type="entry name" value="WH_DNA-bd_sf"/>
</dbReference>
<feature type="domain" description="Fork-head" evidence="13">
    <location>
        <begin position="591"/>
        <end position="664"/>
    </location>
</feature>
<dbReference type="PRINTS" id="PR00053">
    <property type="entry name" value="FORKHEAD"/>
</dbReference>
<sequence>MHVPTEDCRGLVYKSPDNGTIMDGETDGDGAINLSTSQRPSAANTPNGSIDYEDSGQTPPAVKALKQRQKELQNATLYEVAKMRDLASAKENLNNNNNNNSTNNNNNNNNTTNNNLRNGQVRSPSPPMLPTGSNQQCLPVSHPNANCPGSGNSMMMGPNIHQMQQLIQQQLLTPAQLQSLMQQQSILFQHQQQHQLVEIGRKQLEQALQNLQEQLQLNLLQQSHLIQNGDKKKSSGALQQLAAQQHQLMQQLQLTQRQYIIQQGLNLPGVVMPGGGSGNAAERERVERAGLSEREREDDRIPAHWKEGQEPPMNAGGLIDIHHQNGSSPKHVPNGLFGGSGMPGRRESVNGMCGDSDKGEPTEKSINQQHPLYGHGVCKWPGCESICEEFSSFLKHLNTEHTLDDRSTAQARVQMQVVSQLELQLAKERDRLQAMMQHLHMNKQQNMAHSPMSGGGGGGGMMRPESPKNPPPGVNEHNPNCHGVPVSTNGNNPLCGPPKSHVGPPGGNGPLGQMPINPNLLLPGLSPSGLVSAAAAAAAAAAVGGRSPGILQPPTPNMTGPVRRRVSDKASLPLSGEIQRNREFYKSADVRPPFTYASLIRQAIIESPDRQLTLNEIYNWFQNTFCYFRRNAATWKNAVRHNLSLHKCFARVENVKGAVWTVDEVEFYKRRPQRCSTGGMQSKSPTLTQSPTLYGEAINASLQAALADNSLPYVGSVNAGSVSPDQAPMSPLDARSLRGSPGGLKHESTSPIANGMHHSHLGGCSERGGLSAQMKREMDMGEMSGSYGVSSDGESIGRDDHDDLLMDKHEDLAEDLSFTSSSHTTADSSRLDQ</sequence>
<keyword evidence="3" id="KW-0479">Metal-binding</keyword>
<dbReference type="PANTHER" id="PTHR45796:SF4">
    <property type="entry name" value="FORKHEAD BOX P, ISOFORM C"/>
    <property type="match status" value="1"/>
</dbReference>
<feature type="region of interest" description="Disordered" evidence="12">
    <location>
        <begin position="91"/>
        <end position="156"/>
    </location>
</feature>
<reference evidence="14 15" key="1">
    <citation type="submission" date="2024-08" db="EMBL/GenBank/DDBJ databases">
        <authorList>
            <person name="Cucini C."/>
            <person name="Frati F."/>
        </authorList>
    </citation>
    <scope>NUCLEOTIDE SEQUENCE [LARGE SCALE GENOMIC DNA]</scope>
</reference>
<comment type="subcellular location">
    <subcellularLocation>
        <location evidence="1 10">Nucleus</location>
    </subcellularLocation>
</comment>
<name>A0ABP1PYW2_9HEXA</name>
<keyword evidence="9 10" id="KW-0539">Nucleus</keyword>
<evidence type="ECO:0000259" key="13">
    <source>
        <dbReference type="PROSITE" id="PS50039"/>
    </source>
</evidence>